<dbReference type="Pfam" id="PF08002">
    <property type="entry name" value="DUF1697"/>
    <property type="match status" value="1"/>
</dbReference>
<dbReference type="PIRSF" id="PIRSF008502">
    <property type="entry name" value="UCP008502"/>
    <property type="match status" value="1"/>
</dbReference>
<evidence type="ECO:0000313" key="1">
    <source>
        <dbReference type="EMBL" id="RZT86770.1"/>
    </source>
</evidence>
<reference evidence="1 2" key="1">
    <citation type="submission" date="2019-02" db="EMBL/GenBank/DDBJ databases">
        <title>Sequencing the genomes of 1000 actinobacteria strains.</title>
        <authorList>
            <person name="Klenk H.-P."/>
        </authorList>
    </citation>
    <scope>NUCLEOTIDE SEQUENCE [LARGE SCALE GENOMIC DNA]</scope>
    <source>
        <strain evidence="1 2">DSM 45779</strain>
    </source>
</reference>
<dbReference type="InterPro" id="IPR012545">
    <property type="entry name" value="DUF1697"/>
</dbReference>
<dbReference type="SUPFAM" id="SSF160379">
    <property type="entry name" value="SP0830-like"/>
    <property type="match status" value="1"/>
</dbReference>
<evidence type="ECO:0000313" key="2">
    <source>
        <dbReference type="Proteomes" id="UP000291591"/>
    </source>
</evidence>
<accession>A0A4V2FR13</accession>
<name>A0A4V2FR13_PSEST</name>
<organism evidence="1 2">
    <name type="scientific">Pseudonocardia sediminis</name>
    <dbReference type="NCBI Taxonomy" id="1397368"/>
    <lineage>
        <taxon>Bacteria</taxon>
        <taxon>Bacillati</taxon>
        <taxon>Actinomycetota</taxon>
        <taxon>Actinomycetes</taxon>
        <taxon>Pseudonocardiales</taxon>
        <taxon>Pseudonocardiaceae</taxon>
        <taxon>Pseudonocardia</taxon>
    </lineage>
</organism>
<dbReference type="Gene3D" id="3.30.70.1280">
    <property type="entry name" value="SP0830-like domains"/>
    <property type="match status" value="1"/>
</dbReference>
<gene>
    <name evidence="1" type="ORF">EV383_3668</name>
</gene>
<protein>
    <submittedName>
        <fullName evidence="1">Uncharacterized protein (DUF1697 family)</fullName>
    </submittedName>
</protein>
<proteinExistence type="predicted"/>
<keyword evidence="2" id="KW-1185">Reference proteome</keyword>
<comment type="caution">
    <text evidence="1">The sequence shown here is derived from an EMBL/GenBank/DDBJ whole genome shotgun (WGS) entry which is preliminary data.</text>
</comment>
<dbReference type="EMBL" id="SHKL01000001">
    <property type="protein sequence ID" value="RZT86770.1"/>
    <property type="molecule type" value="Genomic_DNA"/>
</dbReference>
<dbReference type="PANTHER" id="PTHR36439:SF1">
    <property type="entry name" value="DUF1697 DOMAIN-CONTAINING PROTEIN"/>
    <property type="match status" value="1"/>
</dbReference>
<dbReference type="Proteomes" id="UP000291591">
    <property type="component" value="Unassembled WGS sequence"/>
</dbReference>
<sequence>MAGVERCGGRVILRPMGVRVVLLRAVNVGGAPLPMASLREIAGGLGAVDPRTYIASGNLVADVPGDPDEFDRSLERAVEAEHGFFREAISRTPRELADALAAHPFEVVEPKWSYVSFLLRAPTAAAIAKARTFAVGDDLWDVDGREMHIRYSTGAGRPQMKDASIGRALGVPGTARNLNTVRKLIALSGG</sequence>
<dbReference type="PANTHER" id="PTHR36439">
    <property type="entry name" value="BLL4334 PROTEIN"/>
    <property type="match status" value="1"/>
</dbReference>
<dbReference type="AlphaFoldDB" id="A0A4V2FR13"/>